<gene>
    <name evidence="2" type="ORF">A8V01_05875</name>
</gene>
<evidence type="ECO:0000313" key="3">
    <source>
        <dbReference type="Proteomes" id="UP000236327"/>
    </source>
</evidence>
<sequence>MPVPETVFLQVPAHHNLTGMTQIHAPQPPRRTNADYRWTRTKIHAFVTALARTGEVAAAAREVGMSRQSAYRLRARLGPQFAQVWNEGLAWAEELRQERRFHKVTPPPPQGDTQGDTSVA</sequence>
<evidence type="ECO:0000256" key="1">
    <source>
        <dbReference type="SAM" id="MobiDB-lite"/>
    </source>
</evidence>
<evidence type="ECO:0000313" key="2">
    <source>
        <dbReference type="EMBL" id="PNU04120.1"/>
    </source>
</evidence>
<protein>
    <recommendedName>
        <fullName evidence="4">LysR family transcriptional regulator</fullName>
    </recommendedName>
</protein>
<feature type="compositionally biased region" description="Polar residues" evidence="1">
    <location>
        <begin position="111"/>
        <end position="120"/>
    </location>
</feature>
<reference evidence="2 3" key="1">
    <citation type="submission" date="2016-05" db="EMBL/GenBank/DDBJ databases">
        <title>Complete genome sequence of Novosphingobium guangzhouense SA925(T).</title>
        <authorList>
            <person name="Sha S."/>
        </authorList>
    </citation>
    <scope>NUCLEOTIDE SEQUENCE [LARGE SCALE GENOMIC DNA]</scope>
    <source>
        <strain evidence="2 3">SA925</strain>
    </source>
</reference>
<accession>A0A2K2FZB0</accession>
<proteinExistence type="predicted"/>
<dbReference type="RefSeq" id="WP_103096720.1">
    <property type="nucleotide sequence ID" value="NZ_LYMM01000040.1"/>
</dbReference>
<organism evidence="2 3">
    <name type="scientific">Novosphingobium guangzhouense</name>
    <dbReference type="NCBI Taxonomy" id="1850347"/>
    <lineage>
        <taxon>Bacteria</taxon>
        <taxon>Pseudomonadati</taxon>
        <taxon>Pseudomonadota</taxon>
        <taxon>Alphaproteobacteria</taxon>
        <taxon>Sphingomonadales</taxon>
        <taxon>Sphingomonadaceae</taxon>
        <taxon>Novosphingobium</taxon>
    </lineage>
</organism>
<name>A0A2K2FZB0_9SPHN</name>
<keyword evidence="3" id="KW-1185">Reference proteome</keyword>
<comment type="caution">
    <text evidence="2">The sequence shown here is derived from an EMBL/GenBank/DDBJ whole genome shotgun (WGS) entry which is preliminary data.</text>
</comment>
<dbReference type="OrthoDB" id="7282816at2"/>
<evidence type="ECO:0008006" key="4">
    <source>
        <dbReference type="Google" id="ProtNLM"/>
    </source>
</evidence>
<dbReference type="AlphaFoldDB" id="A0A2K2FZB0"/>
<dbReference type="EMBL" id="LYMM01000040">
    <property type="protein sequence ID" value="PNU04120.1"/>
    <property type="molecule type" value="Genomic_DNA"/>
</dbReference>
<feature type="region of interest" description="Disordered" evidence="1">
    <location>
        <begin position="99"/>
        <end position="120"/>
    </location>
</feature>
<dbReference type="Proteomes" id="UP000236327">
    <property type="component" value="Unassembled WGS sequence"/>
</dbReference>